<dbReference type="AlphaFoldDB" id="A0A7J7NWC3"/>
<accession>A0A7J7NWC3</accession>
<evidence type="ECO:0000313" key="1">
    <source>
        <dbReference type="EMBL" id="KAF6171505.1"/>
    </source>
</evidence>
<proteinExistence type="predicted"/>
<name>A0A7J7NWC3_9MAGN</name>
<sequence>MGSEMAWVEGDSEAAIQAFSNDAIPWVLDARWKIVKKKDSKNYIFSYTEEANFGADCMSKKACFLLEGERATYVGRPHFLKVEISMREYFRFD</sequence>
<dbReference type="EMBL" id="JACGCM010000479">
    <property type="protein sequence ID" value="KAF6171505.1"/>
    <property type="molecule type" value="Genomic_DNA"/>
</dbReference>
<dbReference type="Proteomes" id="UP000541444">
    <property type="component" value="Unassembled WGS sequence"/>
</dbReference>
<keyword evidence="2" id="KW-1185">Reference proteome</keyword>
<evidence type="ECO:0000313" key="2">
    <source>
        <dbReference type="Proteomes" id="UP000541444"/>
    </source>
</evidence>
<gene>
    <name evidence="1" type="ORF">GIB67_018029</name>
</gene>
<organism evidence="1 2">
    <name type="scientific">Kingdonia uniflora</name>
    <dbReference type="NCBI Taxonomy" id="39325"/>
    <lineage>
        <taxon>Eukaryota</taxon>
        <taxon>Viridiplantae</taxon>
        <taxon>Streptophyta</taxon>
        <taxon>Embryophyta</taxon>
        <taxon>Tracheophyta</taxon>
        <taxon>Spermatophyta</taxon>
        <taxon>Magnoliopsida</taxon>
        <taxon>Ranunculales</taxon>
        <taxon>Circaeasteraceae</taxon>
        <taxon>Kingdonia</taxon>
    </lineage>
</organism>
<reference evidence="1 2" key="1">
    <citation type="journal article" date="2020" name="IScience">
        <title>Genome Sequencing of the Endangered Kingdonia uniflora (Circaeasteraceae, Ranunculales) Reveals Potential Mechanisms of Evolutionary Specialization.</title>
        <authorList>
            <person name="Sun Y."/>
            <person name="Deng T."/>
            <person name="Zhang A."/>
            <person name="Moore M.J."/>
            <person name="Landis J.B."/>
            <person name="Lin N."/>
            <person name="Zhang H."/>
            <person name="Zhang X."/>
            <person name="Huang J."/>
            <person name="Zhang X."/>
            <person name="Sun H."/>
            <person name="Wang H."/>
        </authorList>
    </citation>
    <scope>NUCLEOTIDE SEQUENCE [LARGE SCALE GENOMIC DNA]</scope>
    <source>
        <strain evidence="1">TB1705</strain>
        <tissue evidence="1">Leaf</tissue>
    </source>
</reference>
<dbReference type="OrthoDB" id="10601046at2759"/>
<comment type="caution">
    <text evidence="1">The sequence shown here is derived from an EMBL/GenBank/DDBJ whole genome shotgun (WGS) entry which is preliminary data.</text>
</comment>
<protein>
    <submittedName>
        <fullName evidence="1">Uncharacterized protein</fullName>
    </submittedName>
</protein>